<dbReference type="PROSITE" id="PS51465">
    <property type="entry name" value="KAZAL_2"/>
    <property type="match status" value="1"/>
</dbReference>
<reference evidence="3" key="1">
    <citation type="submission" date="2018-07" db="EMBL/GenBank/DDBJ databases">
        <authorList>
            <person name="Quirk P.G."/>
            <person name="Krulwich T.A."/>
        </authorList>
    </citation>
    <scope>NUCLEOTIDE SEQUENCE</scope>
</reference>
<dbReference type="PANTHER" id="PTHR21179:SF1">
    <property type="entry name" value="KAZ1-TYPE SERINE PROTEASE INHIBITOR-LIKE PROTEIN TYPE EPSILON-RELATED"/>
    <property type="match status" value="1"/>
</dbReference>
<protein>
    <submittedName>
        <fullName evidence="3">CSON004052 protein</fullName>
    </submittedName>
</protein>
<feature type="chain" id="PRO_5016345684" evidence="1">
    <location>
        <begin position="17"/>
        <end position="104"/>
    </location>
</feature>
<keyword evidence="1" id="KW-0732">Signal</keyword>
<accession>A0A336MQ18</accession>
<dbReference type="SMART" id="SM00280">
    <property type="entry name" value="KAZAL"/>
    <property type="match status" value="1"/>
</dbReference>
<dbReference type="AlphaFoldDB" id="A0A336MQ18"/>
<dbReference type="VEuPathDB" id="VectorBase:CSON004052"/>
<dbReference type="SUPFAM" id="SSF100895">
    <property type="entry name" value="Kazal-type serine protease inhibitors"/>
    <property type="match status" value="1"/>
</dbReference>
<proteinExistence type="predicted"/>
<dbReference type="EMBL" id="UFQT01001778">
    <property type="protein sequence ID" value="SSX31765.1"/>
    <property type="molecule type" value="Genomic_DNA"/>
</dbReference>
<gene>
    <name evidence="3" type="primary">CSON004052</name>
</gene>
<dbReference type="Gene3D" id="3.30.60.30">
    <property type="match status" value="1"/>
</dbReference>
<dbReference type="InterPro" id="IPR039932">
    <property type="entry name" value="Spink4-like"/>
</dbReference>
<evidence type="ECO:0000313" key="3">
    <source>
        <dbReference type="EMBL" id="SSX31765.1"/>
    </source>
</evidence>
<sequence length="104" mass="11462">MKVIILFLSLITLITGGIVKRQFNQFPGFDQFQPAVTQAPAGASTTTTTLSPQTLDCIRLCPKIYQYNPICGSNGVPYDNQSHLDCAQRCGVNVQFMRMGTCRT</sequence>
<evidence type="ECO:0000259" key="2">
    <source>
        <dbReference type="PROSITE" id="PS51465"/>
    </source>
</evidence>
<dbReference type="GO" id="GO:0004867">
    <property type="term" value="F:serine-type endopeptidase inhibitor activity"/>
    <property type="evidence" value="ECO:0007669"/>
    <property type="project" value="InterPro"/>
</dbReference>
<name>A0A336MQ18_CULSO</name>
<feature type="domain" description="Kazal-like" evidence="2">
    <location>
        <begin position="51"/>
        <end position="104"/>
    </location>
</feature>
<organism evidence="3">
    <name type="scientific">Culicoides sonorensis</name>
    <name type="common">Biting midge</name>
    <dbReference type="NCBI Taxonomy" id="179676"/>
    <lineage>
        <taxon>Eukaryota</taxon>
        <taxon>Metazoa</taxon>
        <taxon>Ecdysozoa</taxon>
        <taxon>Arthropoda</taxon>
        <taxon>Hexapoda</taxon>
        <taxon>Insecta</taxon>
        <taxon>Pterygota</taxon>
        <taxon>Neoptera</taxon>
        <taxon>Endopterygota</taxon>
        <taxon>Diptera</taxon>
        <taxon>Nematocera</taxon>
        <taxon>Chironomoidea</taxon>
        <taxon>Ceratopogonidae</taxon>
        <taxon>Ceratopogoninae</taxon>
        <taxon>Culicoides</taxon>
        <taxon>Monoculicoides</taxon>
    </lineage>
</organism>
<dbReference type="OMA" id="QCHPQFD"/>
<feature type="signal peptide" evidence="1">
    <location>
        <begin position="1"/>
        <end position="16"/>
    </location>
</feature>
<evidence type="ECO:0000256" key="1">
    <source>
        <dbReference type="SAM" id="SignalP"/>
    </source>
</evidence>
<dbReference type="InterPro" id="IPR002350">
    <property type="entry name" value="Kazal_dom"/>
</dbReference>
<dbReference type="PANTHER" id="PTHR21179">
    <property type="entry name" value="SERINE-TYPE ENDOPEPTIDASE INHIBITOR"/>
    <property type="match status" value="1"/>
</dbReference>
<dbReference type="InterPro" id="IPR036058">
    <property type="entry name" value="Kazal_dom_sf"/>
</dbReference>
<dbReference type="Pfam" id="PF00050">
    <property type="entry name" value="Kazal_1"/>
    <property type="match status" value="1"/>
</dbReference>